<dbReference type="STRING" id="1117379.BABA_21226"/>
<dbReference type="InterPro" id="IPR043751">
    <property type="entry name" value="DUF5696"/>
</dbReference>
<dbReference type="eggNOG" id="COG3420">
    <property type="taxonomic scope" value="Bacteria"/>
</dbReference>
<keyword evidence="4" id="KW-1185">Reference proteome</keyword>
<dbReference type="OrthoDB" id="9793135at2"/>
<reference evidence="3 4" key="1">
    <citation type="journal article" date="2012" name="Front. Microbiol.">
        <title>Redundancy and modularity in membrane-associated dissimilatory nitrate reduction in Bacillus.</title>
        <authorList>
            <person name="Heylen K."/>
            <person name="Keltjens J."/>
        </authorList>
    </citation>
    <scope>NUCLEOTIDE SEQUENCE [LARGE SCALE GENOMIC DNA]</scope>
    <source>
        <strain evidence="4">LMG 21833T</strain>
    </source>
</reference>
<protein>
    <submittedName>
        <fullName evidence="3">Uncharacterized protein</fullName>
    </submittedName>
</protein>
<gene>
    <name evidence="3" type="ORF">BABA_21226</name>
</gene>
<organism evidence="3 4">
    <name type="scientific">Neobacillus bataviensis LMG 21833</name>
    <dbReference type="NCBI Taxonomy" id="1117379"/>
    <lineage>
        <taxon>Bacteria</taxon>
        <taxon>Bacillati</taxon>
        <taxon>Bacillota</taxon>
        <taxon>Bacilli</taxon>
        <taxon>Bacillales</taxon>
        <taxon>Bacillaceae</taxon>
        <taxon>Neobacillus</taxon>
    </lineage>
</organism>
<dbReference type="Pfam" id="PF18952">
    <property type="entry name" value="DUF5696"/>
    <property type="match status" value="1"/>
</dbReference>
<dbReference type="Proteomes" id="UP000006316">
    <property type="component" value="Unassembled WGS sequence"/>
</dbReference>
<sequence length="833" mass="95127">MQKYMIVIMVLILSLVAIIPPSKASAATQVEAELKKLQMELVSENENLLFYMNKQTAEFAIVSKQSQAVWYSNPVQAESDTIATLDNKEKLRSQLTVRYLNRKVQEGFLSSYKDAVKNNQVKIQKIKNGVRVTYTLGKEIEGNIIPKKISYERMDKFLAKMSEDDQKEVLRLYQEDPANKLYILRSKAPSFRQKAAEPLFAEAGYTAEEYAKDIEENQVEEAGGAFFTVPVEYVIEQDSFKATIDHKDIVNGEESTLTDIKLLEYFGAADSAENGYLFVPDGSGALINFNNGKKTATTYISNVFGADETLNYQTSSSDNQDIAVRMPVFGVKKDDQALFAVITKGATHAKVYGDISGKTNSYNFAHAEFTIVPNGKSALQNRTGNGALQLYQKEPYEGKYQIQYFFLNKDQADYSGMARVYQAYLEKNGVLKRTKQKEDIPFYMEVLGGINVRKTFLGIPYDGTEVLTTYKEAQEMLSKVQASEIHNLKVIMNGWFNGGIHHDYPDEIKEMKDLNDGNYTRNSLIDYTEKEKIPLYFEVDFQHVYRDKMFDGFSKDSQATRYFDNTIAVLKRKNLVKDGIDKRSSTLNPERYILSSADTKPLVSDFLSSDKTNSLKGLLLRSMTKSLSSNFSQKHQLDREASMENYQSSFELLKEKKINLLGRNANSYAIGYLQDMVDIPMYSNEYTILDETVPFYQMVLKGYVEFAGNALNLTEDFKTDYLKAVESGAGLYFTWMYRGNEILKNTEFATYYSVQFDSWFREAMEKYKEMNQQLKITQNQRIIHHEQIAEQVYQTSYENGVDVYVNYRDQDFQLPSGAIVKAKEFAVEGGGKR</sequence>
<feature type="coiled-coil region" evidence="1">
    <location>
        <begin position="27"/>
        <end position="54"/>
    </location>
</feature>
<dbReference type="RefSeq" id="WP_007087237.1">
    <property type="nucleotide sequence ID" value="NZ_AJLS01000137.1"/>
</dbReference>
<dbReference type="PATRIC" id="fig|1117379.3.peg.4401"/>
<dbReference type="EMBL" id="AJLS01000137">
    <property type="protein sequence ID" value="EKN65208.1"/>
    <property type="molecule type" value="Genomic_DNA"/>
</dbReference>
<comment type="caution">
    <text evidence="3">The sequence shown here is derived from an EMBL/GenBank/DDBJ whole genome shotgun (WGS) entry which is preliminary data.</text>
</comment>
<evidence type="ECO:0000313" key="3">
    <source>
        <dbReference type="EMBL" id="EKN65208.1"/>
    </source>
</evidence>
<dbReference type="AlphaFoldDB" id="K6DAV8"/>
<evidence type="ECO:0000256" key="2">
    <source>
        <dbReference type="SAM" id="SignalP"/>
    </source>
</evidence>
<evidence type="ECO:0000256" key="1">
    <source>
        <dbReference type="SAM" id="Coils"/>
    </source>
</evidence>
<evidence type="ECO:0000313" key="4">
    <source>
        <dbReference type="Proteomes" id="UP000006316"/>
    </source>
</evidence>
<proteinExistence type="predicted"/>
<feature type="signal peptide" evidence="2">
    <location>
        <begin position="1"/>
        <end position="26"/>
    </location>
</feature>
<accession>K6DAV8</accession>
<keyword evidence="2" id="KW-0732">Signal</keyword>
<name>K6DAV8_9BACI</name>
<keyword evidence="1" id="KW-0175">Coiled coil</keyword>
<feature type="chain" id="PRO_5003893861" evidence="2">
    <location>
        <begin position="27"/>
        <end position="833"/>
    </location>
</feature>